<comment type="caution">
    <text evidence="7">The sequence shown here is derived from an EMBL/GenBank/DDBJ whole genome shotgun (WGS) entry which is preliminary data.</text>
</comment>
<evidence type="ECO:0000259" key="6">
    <source>
        <dbReference type="Pfam" id="PF01258"/>
    </source>
</evidence>
<feature type="domain" description="Zinc finger DksA/TraR C4-type" evidence="6">
    <location>
        <begin position="77"/>
        <end position="107"/>
    </location>
</feature>
<dbReference type="PANTHER" id="PTHR33823:SF4">
    <property type="entry name" value="GENERAL STRESS PROTEIN 16O"/>
    <property type="match status" value="1"/>
</dbReference>
<evidence type="ECO:0000256" key="1">
    <source>
        <dbReference type="ARBA" id="ARBA00022723"/>
    </source>
</evidence>
<name>A0A1G1YWU5_9BACT</name>
<keyword evidence="1" id="KW-0479">Metal-binding</keyword>
<dbReference type="Pfam" id="PF01258">
    <property type="entry name" value="zf-dskA_traR"/>
    <property type="match status" value="1"/>
</dbReference>
<dbReference type="PROSITE" id="PS51128">
    <property type="entry name" value="ZF_DKSA_2"/>
    <property type="match status" value="1"/>
</dbReference>
<sequence length="109" mass="12278">MIEARALKQLKESLRSDLKRIRAKLGTLKDVEFGDTPGVDNEEADEVEEAANESATVEMLEKRLEDIEIALKKIAEGRYGVCEKCKKEISPELLKADPESRRCKNCKAN</sequence>
<feature type="coiled-coil region" evidence="5">
    <location>
        <begin position="50"/>
        <end position="77"/>
    </location>
</feature>
<accession>A0A1G1YWU5</accession>
<protein>
    <recommendedName>
        <fullName evidence="6">Zinc finger DksA/TraR C4-type domain-containing protein</fullName>
    </recommendedName>
</protein>
<dbReference type="GO" id="GO:0008270">
    <property type="term" value="F:zinc ion binding"/>
    <property type="evidence" value="ECO:0007669"/>
    <property type="project" value="UniProtKB-KW"/>
</dbReference>
<evidence type="ECO:0000256" key="2">
    <source>
        <dbReference type="ARBA" id="ARBA00022771"/>
    </source>
</evidence>
<evidence type="ECO:0000256" key="3">
    <source>
        <dbReference type="ARBA" id="ARBA00022833"/>
    </source>
</evidence>
<organism evidence="7 8">
    <name type="scientific">Candidatus Colwellbacteria bacterium RBG_13_48_8</name>
    <dbReference type="NCBI Taxonomy" id="1797685"/>
    <lineage>
        <taxon>Bacteria</taxon>
        <taxon>Candidatus Colwelliibacteriota</taxon>
    </lineage>
</organism>
<dbReference type="PANTHER" id="PTHR33823">
    <property type="entry name" value="RNA POLYMERASE-BINDING TRANSCRIPTION FACTOR DKSA-RELATED"/>
    <property type="match status" value="1"/>
</dbReference>
<keyword evidence="5" id="KW-0175">Coiled coil</keyword>
<reference evidence="7 8" key="1">
    <citation type="journal article" date="2016" name="Nat. Commun.">
        <title>Thousands of microbial genomes shed light on interconnected biogeochemical processes in an aquifer system.</title>
        <authorList>
            <person name="Anantharaman K."/>
            <person name="Brown C.T."/>
            <person name="Hug L.A."/>
            <person name="Sharon I."/>
            <person name="Castelle C.J."/>
            <person name="Probst A.J."/>
            <person name="Thomas B.C."/>
            <person name="Singh A."/>
            <person name="Wilkins M.J."/>
            <person name="Karaoz U."/>
            <person name="Brodie E.L."/>
            <person name="Williams K.H."/>
            <person name="Hubbard S.S."/>
            <person name="Banfield J.F."/>
        </authorList>
    </citation>
    <scope>NUCLEOTIDE SEQUENCE [LARGE SCALE GENOMIC DNA]</scope>
</reference>
<gene>
    <name evidence="7" type="ORF">A2Y84_00590</name>
</gene>
<evidence type="ECO:0000256" key="5">
    <source>
        <dbReference type="SAM" id="Coils"/>
    </source>
</evidence>
<proteinExistence type="predicted"/>
<feature type="zinc finger region" description="dksA C4-type" evidence="4">
    <location>
        <begin position="82"/>
        <end position="106"/>
    </location>
</feature>
<keyword evidence="2" id="KW-0863">Zinc-finger</keyword>
<keyword evidence="3" id="KW-0862">Zinc</keyword>
<dbReference type="InterPro" id="IPR000962">
    <property type="entry name" value="Znf_DskA_TraR"/>
</dbReference>
<evidence type="ECO:0000256" key="4">
    <source>
        <dbReference type="PROSITE-ProRule" id="PRU00510"/>
    </source>
</evidence>
<evidence type="ECO:0000313" key="8">
    <source>
        <dbReference type="Proteomes" id="UP000177062"/>
    </source>
</evidence>
<dbReference type="AlphaFoldDB" id="A0A1G1YWU5"/>
<dbReference type="Proteomes" id="UP000177062">
    <property type="component" value="Unassembled WGS sequence"/>
</dbReference>
<evidence type="ECO:0000313" key="7">
    <source>
        <dbReference type="EMBL" id="OGY56784.1"/>
    </source>
</evidence>
<dbReference type="Gene3D" id="1.20.120.910">
    <property type="entry name" value="DksA, coiled-coil domain"/>
    <property type="match status" value="1"/>
</dbReference>
<dbReference type="EMBL" id="MHIT01000018">
    <property type="protein sequence ID" value="OGY56784.1"/>
    <property type="molecule type" value="Genomic_DNA"/>
</dbReference>